<dbReference type="InterPro" id="IPR019734">
    <property type="entry name" value="TPR_rpt"/>
</dbReference>
<dbReference type="PANTHER" id="PTHR44809:SF1">
    <property type="entry name" value="PROTEIN O-MANNOSYL-TRANSFERASE TMTC1"/>
    <property type="match status" value="1"/>
</dbReference>
<dbReference type="SUPFAM" id="SSF48452">
    <property type="entry name" value="TPR-like"/>
    <property type="match status" value="2"/>
</dbReference>
<keyword evidence="4" id="KW-1185">Reference proteome</keyword>
<evidence type="ECO:0000313" key="3">
    <source>
        <dbReference type="EMBL" id="GCL64140.1"/>
    </source>
</evidence>
<dbReference type="AlphaFoldDB" id="A0A480ATE5"/>
<dbReference type="RefSeq" id="WP_228027140.1">
    <property type="nucleotide sequence ID" value="NZ_BJCL01000008.1"/>
</dbReference>
<feature type="signal peptide" evidence="2">
    <location>
        <begin position="1"/>
        <end position="40"/>
    </location>
</feature>
<evidence type="ECO:0008006" key="5">
    <source>
        <dbReference type="Google" id="ProtNLM"/>
    </source>
</evidence>
<evidence type="ECO:0000313" key="4">
    <source>
        <dbReference type="Proteomes" id="UP000301751"/>
    </source>
</evidence>
<dbReference type="InterPro" id="IPR011990">
    <property type="entry name" value="TPR-like_helical_dom_sf"/>
</dbReference>
<accession>A0A480ATE5</accession>
<evidence type="ECO:0000256" key="2">
    <source>
        <dbReference type="SAM" id="SignalP"/>
    </source>
</evidence>
<dbReference type="EMBL" id="BJCL01000008">
    <property type="protein sequence ID" value="GCL64140.1"/>
    <property type="molecule type" value="Genomic_DNA"/>
</dbReference>
<evidence type="ECO:0000256" key="1">
    <source>
        <dbReference type="SAM" id="MobiDB-lite"/>
    </source>
</evidence>
<dbReference type="SMART" id="SM00028">
    <property type="entry name" value="TPR"/>
    <property type="match status" value="5"/>
</dbReference>
<dbReference type="Gene3D" id="1.25.40.10">
    <property type="entry name" value="Tetratricopeptide repeat domain"/>
    <property type="match status" value="2"/>
</dbReference>
<protein>
    <recommendedName>
        <fullName evidence="5">Tetratricopeptide repeat protein</fullName>
    </recommendedName>
</protein>
<dbReference type="Proteomes" id="UP000301751">
    <property type="component" value="Unassembled WGS sequence"/>
</dbReference>
<dbReference type="PANTHER" id="PTHR44809">
    <property type="match status" value="1"/>
</dbReference>
<sequence>MTGPHVRTCGPRPPRQRPAKPALHLLTAALMALSGGHALAQADTSAAPAAAAAKTPPPPPSALDAPLFYQLLIGELELKEGRPGNAYQVILDAARRQSDDDLFQRAVEIALQARAGDQALAATQAWREARPQSLAAMRYQVQILLALNRGEALAEPLTAWLAAAPVMERPGLIASLPRVLARLPDQQKALALASRLFTPWLDQPATRTAARVALGRAHLSAGLPVQAVGLARAAVADDPAATGPALLALEMVPATAGAEALVTDYLARDDAEPAVRLAYVRTLAQGQRYAEATRQLERLTLQRPALPDPWLTLGALRLELKQPKEAETALLRFVELAGATPPAAVAAANAAGAATGSTASDTEDDDEAPPPAADGARDLTQAWLLLAQAAEQRGDLKTAETWLAKVENPQRLLEVQARRAGLMARQGQLKEARALIQAVPERTGDDARAKLVAEAQLLRDIKRWQDAATVLATASQRFPDDTDLIYEQAMVEEKLDRLPEMERLLRRVIALKPDHPHAHNALGYSLADRGLRLPEARALIVRALELSPGDPFITDSLGWVEFRLGNKDEALRLLRQAYAARPDTEIAAHLGEVLWAQGQRDEARRVWQEARGRDASNEVLRETLARLKVGL</sequence>
<comment type="caution">
    <text evidence="3">The sequence shown here is derived from an EMBL/GenBank/DDBJ whole genome shotgun (WGS) entry which is preliminary data.</text>
</comment>
<keyword evidence="2" id="KW-0732">Signal</keyword>
<proteinExistence type="predicted"/>
<name>A0A480ATE5_9BURK</name>
<dbReference type="Pfam" id="PF13432">
    <property type="entry name" value="TPR_16"/>
    <property type="match status" value="2"/>
</dbReference>
<reference evidence="4" key="1">
    <citation type="submission" date="2019-03" db="EMBL/GenBank/DDBJ databases">
        <title>Aquabacterium pictum sp.nov., the first bacteriochlorophyll a-containing freshwater bacterium in the genus Aquabacterium of the class Betaproteobacteria.</title>
        <authorList>
            <person name="Hirose S."/>
            <person name="Tank M."/>
            <person name="Hara E."/>
            <person name="Tamaki H."/>
            <person name="Takaichi S."/>
            <person name="Haruta S."/>
            <person name="Hanada S."/>
        </authorList>
    </citation>
    <scope>NUCLEOTIDE SEQUENCE [LARGE SCALE GENOMIC DNA]</scope>
    <source>
        <strain evidence="4">W35</strain>
    </source>
</reference>
<feature type="region of interest" description="Disordered" evidence="1">
    <location>
        <begin position="355"/>
        <end position="375"/>
    </location>
</feature>
<feature type="chain" id="PRO_5019803766" description="Tetratricopeptide repeat protein" evidence="2">
    <location>
        <begin position="41"/>
        <end position="631"/>
    </location>
</feature>
<gene>
    <name evidence="3" type="ORF">AQPW35_32210</name>
</gene>
<dbReference type="InterPro" id="IPR052943">
    <property type="entry name" value="TMTC_O-mannosyl-trnsfr"/>
</dbReference>
<organism evidence="3 4">
    <name type="scientific">Pseudaquabacterium pictum</name>
    <dbReference type="NCBI Taxonomy" id="2315236"/>
    <lineage>
        <taxon>Bacteria</taxon>
        <taxon>Pseudomonadati</taxon>
        <taxon>Pseudomonadota</taxon>
        <taxon>Betaproteobacteria</taxon>
        <taxon>Burkholderiales</taxon>
        <taxon>Sphaerotilaceae</taxon>
        <taxon>Pseudaquabacterium</taxon>
    </lineage>
</organism>